<dbReference type="OrthoDB" id="6340174at2759"/>
<accession>A0A484BN98</accession>
<sequence length="595" mass="66901">MQSLFRSVLGLCLLCSCCINSNHAALLYPTNSEYGIFMAISVPVSLPHRNVFLSYNYEFNYYQPEHVYKFPPILMGQDFADGYLTYPTNNAREGRSCANCTVSANSTETESIGTASEQKKSSETLAKHRERRNLPMISRKTFYAMISDKLDRSGYPAEACLLRLICETNASTLGEINGLLGNIVHVIFSPSSSRDEHLPNAYYQAESDGVQQQCAHYDGDCPHNVLDLISVPMERLIQDLMGQDFEDDYLTYPTLYAREGKSCVNCTGSANNTQKESMKIPAGQQKLSETPAKHRERRNLPIISRKTFYAMIRDKLDRSGYPAEACLLRLICETNASTLGEINGLLGNIVHVIFSPSSSRDEHLPNAYYQAESDGVQQQCAHYDGDCPHNVLDLISVPVERLIQDHVFAALAVPLELPHRNVFVSYNFEANYNSPYNWSLPTLFQNGPIESEELELSRKATMLEQSDAEGSGSEEEEATSMPKRERRALLTRSNIYHILMDKFKRSGFSGESCLLRLICETNAAELGELNGVLGSLMHVLFSPSTSEPEQLPLQFYQAEQDGWHGHCHHYEESCGHSLLALITEPFEEMLKRIEM</sequence>
<feature type="region of interest" description="Disordered" evidence="1">
    <location>
        <begin position="462"/>
        <end position="484"/>
    </location>
</feature>
<evidence type="ECO:0000313" key="4">
    <source>
        <dbReference type="Proteomes" id="UP000295192"/>
    </source>
</evidence>
<evidence type="ECO:0000313" key="3">
    <source>
        <dbReference type="EMBL" id="TDG50243.1"/>
    </source>
</evidence>
<feature type="region of interest" description="Disordered" evidence="1">
    <location>
        <begin position="274"/>
        <end position="294"/>
    </location>
</feature>
<feature type="signal peptide" evidence="2">
    <location>
        <begin position="1"/>
        <end position="24"/>
    </location>
</feature>
<evidence type="ECO:0000256" key="2">
    <source>
        <dbReference type="SAM" id="SignalP"/>
    </source>
</evidence>
<dbReference type="PANTHER" id="PTHR21398:SF22">
    <property type="entry name" value="IP12060P-RELATED"/>
    <property type="match status" value="1"/>
</dbReference>
<dbReference type="EMBL" id="LSRL02000017">
    <property type="protein sequence ID" value="TDG50243.1"/>
    <property type="molecule type" value="Genomic_DNA"/>
</dbReference>
<feature type="chain" id="PRO_5019800441" evidence="2">
    <location>
        <begin position="25"/>
        <end position="595"/>
    </location>
</feature>
<keyword evidence="4" id="KW-1185">Reference proteome</keyword>
<dbReference type="PROSITE" id="PS51257">
    <property type="entry name" value="PROKAR_LIPOPROTEIN"/>
    <property type="match status" value="1"/>
</dbReference>
<dbReference type="PANTHER" id="PTHR21398">
    <property type="entry name" value="AGAP007094-PA"/>
    <property type="match status" value="1"/>
</dbReference>
<dbReference type="AlphaFoldDB" id="A0A484BN98"/>
<protein>
    <submittedName>
        <fullName evidence="3">Uncharacterized protein</fullName>
    </submittedName>
</protein>
<dbReference type="Pfam" id="PF07841">
    <property type="entry name" value="DM4_12"/>
    <property type="match status" value="3"/>
</dbReference>
<dbReference type="OMA" id="QCANYDD"/>
<dbReference type="Proteomes" id="UP000295192">
    <property type="component" value="Unassembled WGS sequence"/>
</dbReference>
<name>A0A484BN98_DRONA</name>
<organism evidence="3 4">
    <name type="scientific">Drosophila navojoa</name>
    <name type="common">Fruit fly</name>
    <dbReference type="NCBI Taxonomy" id="7232"/>
    <lineage>
        <taxon>Eukaryota</taxon>
        <taxon>Metazoa</taxon>
        <taxon>Ecdysozoa</taxon>
        <taxon>Arthropoda</taxon>
        <taxon>Hexapoda</taxon>
        <taxon>Insecta</taxon>
        <taxon>Pterygota</taxon>
        <taxon>Neoptera</taxon>
        <taxon>Endopterygota</taxon>
        <taxon>Diptera</taxon>
        <taxon>Brachycera</taxon>
        <taxon>Muscomorpha</taxon>
        <taxon>Ephydroidea</taxon>
        <taxon>Drosophilidae</taxon>
        <taxon>Drosophila</taxon>
    </lineage>
</organism>
<proteinExistence type="predicted"/>
<dbReference type="InterPro" id="IPR006631">
    <property type="entry name" value="DM4_12"/>
</dbReference>
<reference evidence="3 4" key="1">
    <citation type="journal article" date="2019" name="J. Hered.">
        <title>An Improved Genome Assembly for Drosophila navojoa, the Basal Species in the mojavensis Cluster.</title>
        <authorList>
            <person name="Vanderlinde T."/>
            <person name="Dupim E.G."/>
            <person name="Nazario-Yepiz N.O."/>
            <person name="Carvalho A.B."/>
        </authorList>
    </citation>
    <scope>NUCLEOTIDE SEQUENCE [LARGE SCALE GENOMIC DNA]</scope>
    <source>
        <strain evidence="3">Navoj_Jal97</strain>
        <tissue evidence="3">Whole organism</tissue>
    </source>
</reference>
<dbReference type="SMART" id="SM00718">
    <property type="entry name" value="DM4_12"/>
    <property type="match status" value="3"/>
</dbReference>
<keyword evidence="2" id="KW-0732">Signal</keyword>
<comment type="caution">
    <text evidence="3">The sequence shown here is derived from an EMBL/GenBank/DDBJ whole genome shotgun (WGS) entry which is preliminary data.</text>
</comment>
<gene>
    <name evidence="3" type="ORF">AWZ03_003459</name>
</gene>
<evidence type="ECO:0000256" key="1">
    <source>
        <dbReference type="SAM" id="MobiDB-lite"/>
    </source>
</evidence>